<dbReference type="InterPro" id="IPR048501">
    <property type="entry name" value="Legum_prodom"/>
</dbReference>
<proteinExistence type="inferred from homology"/>
<keyword evidence="5" id="KW-1185">Reference proteome</keyword>
<dbReference type="Pfam" id="PF20985">
    <property type="entry name" value="Legum_prodom"/>
    <property type="match status" value="1"/>
</dbReference>
<feature type="domain" description="Legumain prodomain" evidence="2">
    <location>
        <begin position="75"/>
        <end position="147"/>
    </location>
</feature>
<dbReference type="PANTHER" id="PTHR12000:SF42">
    <property type="entry name" value="LEGUMAIN"/>
    <property type="match status" value="1"/>
</dbReference>
<protein>
    <submittedName>
        <fullName evidence="3">(wild Malaysian banana) hypothetical protein</fullName>
    </submittedName>
</protein>
<dbReference type="PANTHER" id="PTHR12000">
    <property type="entry name" value="HEMOGLOBINASE FAMILY MEMBER"/>
    <property type="match status" value="1"/>
</dbReference>
<evidence type="ECO:0000313" key="3">
    <source>
        <dbReference type="EMBL" id="CAG1831231.1"/>
    </source>
</evidence>
<dbReference type="EMBL" id="HG996472">
    <property type="protein sequence ID" value="CAG1831231.1"/>
    <property type="molecule type" value="Genomic_DNA"/>
</dbReference>
<dbReference type="InterPro" id="IPR001096">
    <property type="entry name" value="Peptidase_C13"/>
</dbReference>
<dbReference type="InParanoid" id="A0A804K5F3"/>
<evidence type="ECO:0000313" key="4">
    <source>
        <dbReference type="EnsemblPlants" id="Ma08_p11350.1"/>
    </source>
</evidence>
<comment type="similarity">
    <text evidence="1">Belongs to the peptidase C13 family.</text>
</comment>
<evidence type="ECO:0000256" key="1">
    <source>
        <dbReference type="ARBA" id="ARBA00009941"/>
    </source>
</evidence>
<reference evidence="3" key="1">
    <citation type="submission" date="2021-03" db="EMBL/GenBank/DDBJ databases">
        <authorList>
            <consortium name="Genoscope - CEA"/>
            <person name="William W."/>
        </authorList>
    </citation>
    <scope>NUCLEOTIDE SEQUENCE</scope>
    <source>
        <strain evidence="3">Doubled-haploid Pahang</strain>
    </source>
</reference>
<reference evidence="4" key="2">
    <citation type="submission" date="2021-05" db="UniProtKB">
        <authorList>
            <consortium name="EnsemblPlants"/>
        </authorList>
    </citation>
    <scope>IDENTIFICATION</scope>
    <source>
        <strain evidence="4">subsp. malaccensis</strain>
    </source>
</reference>
<name>A0A804K5F3_MUSAM</name>
<evidence type="ECO:0000313" key="5">
    <source>
        <dbReference type="Proteomes" id="UP000012960"/>
    </source>
</evidence>
<dbReference type="Gene3D" id="3.40.50.1460">
    <property type="match status" value="1"/>
</dbReference>
<sequence length="172" mass="19014">MPEDLNIYVTTPSNSVESSWGTYCPGMDPPPPPEFFICLGDLYSVAWMEDSDVHNLKEETIGKQYELVSVQVKMRTSEIGPFNLRAVRSSGQTLVDDWECLKSMVQVFESHHGSLPQSGMKHLGTFANTCNEGISMNVMEAACSGTCKSNNIAMWSPSRIQCLILLSPQTLS</sequence>
<dbReference type="AlphaFoldDB" id="A0A804K5F3"/>
<dbReference type="EnsemblPlants" id="Ma08_t11350.1">
    <property type="protein sequence ID" value="Ma08_p11350.1"/>
    <property type="gene ID" value="Ma08_g11350"/>
</dbReference>
<gene>
    <name evidence="3" type="ORF">GSMUA_344850.1</name>
</gene>
<dbReference type="GO" id="GO:0006508">
    <property type="term" value="P:proteolysis"/>
    <property type="evidence" value="ECO:0007669"/>
    <property type="project" value="InterPro"/>
</dbReference>
<organism evidence="4 5">
    <name type="scientific">Musa acuminata subsp. malaccensis</name>
    <name type="common">Wild banana</name>
    <name type="synonym">Musa malaccensis</name>
    <dbReference type="NCBI Taxonomy" id="214687"/>
    <lineage>
        <taxon>Eukaryota</taxon>
        <taxon>Viridiplantae</taxon>
        <taxon>Streptophyta</taxon>
        <taxon>Embryophyta</taxon>
        <taxon>Tracheophyta</taxon>
        <taxon>Spermatophyta</taxon>
        <taxon>Magnoliopsida</taxon>
        <taxon>Liliopsida</taxon>
        <taxon>Zingiberales</taxon>
        <taxon>Musaceae</taxon>
        <taxon>Musa</taxon>
    </lineage>
</organism>
<dbReference type="Proteomes" id="UP000012960">
    <property type="component" value="Unplaced"/>
</dbReference>
<accession>A0A804K5F3</accession>
<evidence type="ECO:0000259" key="2">
    <source>
        <dbReference type="Pfam" id="PF20985"/>
    </source>
</evidence>
<dbReference type="GO" id="GO:0008233">
    <property type="term" value="F:peptidase activity"/>
    <property type="evidence" value="ECO:0007669"/>
    <property type="project" value="InterPro"/>
</dbReference>
<dbReference type="Gramene" id="Ma08_t11350.1">
    <property type="protein sequence ID" value="Ma08_p11350.1"/>
    <property type="gene ID" value="Ma08_g11350"/>
</dbReference>